<reference evidence="1 2" key="1">
    <citation type="submission" date="2020-04" db="EMBL/GenBank/DDBJ databases">
        <title>Perkinsus chesapeaki whole genome sequence.</title>
        <authorList>
            <person name="Bogema D.R."/>
        </authorList>
    </citation>
    <scope>NUCLEOTIDE SEQUENCE [LARGE SCALE GENOMIC DNA]</scope>
    <source>
        <strain evidence="1">ATCC PRA-425</strain>
    </source>
</reference>
<name>A0A7J6MU97_PERCH</name>
<dbReference type="OrthoDB" id="10343557at2759"/>
<evidence type="ECO:0000313" key="2">
    <source>
        <dbReference type="Proteomes" id="UP000591131"/>
    </source>
</evidence>
<sequence length="572" mass="63194">MLNRSFGGKEKTIEGLLRPFNVPGWKKAHTPMYCIMTLRQIDKCVSKQTIRGGASPLGSDDLNMLMEALVVSGTPDKPLNSSLAAQAVFLLLKLGVSPGQSVFDKLIPLASQADECQDVCSLTWSIASCASDSNNGIPDILLDLYHQSVTKALSRVDALCSKDIGLAKAGLPLPSQVVDTCCRRKDLKLREAVHILWAVVKSAGEWRPELDTLVPVVRREWIEPNARDAIMAIWALVHSGDPSTIAWAVSPERLSGISMIQVNDQDRSSYAFALGQAVSTMSILKVAPQLMKLEECITINSSPREMSFFLWACASASRYPSGAMGILSDWVVKWYPQLCEDVGNAVRILWTVAIFDGRGADAVVPLLYPIFRQQPLRSFSSKEAAITLWSLFAVCGCKDIEFARQLATQINSYERAHRAQLYQVSLTLKQPLSTDPGTKALSSSALHTKVCRILGSEWSHEYAVVPGVVVDIAKANDKIAVEVNGAHHYIQYLNDAQRKFPDGATSWKTRYLTRLGWKAASLVEDDVRAVSHLPLIEQRKTLINMIEKSAYESKCFWSCQLVLYTVVTYVVD</sequence>
<proteinExistence type="predicted"/>
<evidence type="ECO:0000313" key="1">
    <source>
        <dbReference type="EMBL" id="KAF4675175.1"/>
    </source>
</evidence>
<organism evidence="1 2">
    <name type="scientific">Perkinsus chesapeaki</name>
    <name type="common">Clam parasite</name>
    <name type="synonym">Perkinsus andrewsi</name>
    <dbReference type="NCBI Taxonomy" id="330153"/>
    <lineage>
        <taxon>Eukaryota</taxon>
        <taxon>Sar</taxon>
        <taxon>Alveolata</taxon>
        <taxon>Perkinsozoa</taxon>
        <taxon>Perkinsea</taxon>
        <taxon>Perkinsida</taxon>
        <taxon>Perkinsidae</taxon>
        <taxon>Perkinsus</taxon>
    </lineage>
</organism>
<dbReference type="Proteomes" id="UP000591131">
    <property type="component" value="Unassembled WGS sequence"/>
</dbReference>
<keyword evidence="2" id="KW-1185">Reference proteome</keyword>
<dbReference type="AlphaFoldDB" id="A0A7J6MU97"/>
<accession>A0A7J6MU97</accession>
<comment type="caution">
    <text evidence="1">The sequence shown here is derived from an EMBL/GenBank/DDBJ whole genome shotgun (WGS) entry which is preliminary data.</text>
</comment>
<protein>
    <recommendedName>
        <fullName evidence="3">RAP domain-containing protein</fullName>
    </recommendedName>
</protein>
<dbReference type="EMBL" id="JAAPAO010000051">
    <property type="protein sequence ID" value="KAF4675175.1"/>
    <property type="molecule type" value="Genomic_DNA"/>
</dbReference>
<evidence type="ECO:0008006" key="3">
    <source>
        <dbReference type="Google" id="ProtNLM"/>
    </source>
</evidence>
<gene>
    <name evidence="1" type="ORF">FOL47_008182</name>
</gene>